<evidence type="ECO:0000313" key="1">
    <source>
        <dbReference type="EMBL" id="KAF3690610.1"/>
    </source>
</evidence>
<reference evidence="2" key="2">
    <citation type="submission" date="2019-02" db="EMBL/GenBank/DDBJ databases">
        <title>Opniocepnalus argus Var Kimnra genome.</title>
        <authorList>
            <person name="Zhou C."/>
            <person name="Xiao S."/>
        </authorList>
    </citation>
    <scope>NUCLEOTIDE SEQUENCE [LARGE SCALE GENOMIC DNA]</scope>
</reference>
<keyword evidence="2" id="KW-1185">Reference proteome</keyword>
<protein>
    <submittedName>
        <fullName evidence="1">Uncharacterized protein</fullName>
    </submittedName>
</protein>
<name>A0A6G1PJY5_CHAAH</name>
<sequence length="109" mass="12243">MLLIKKTLLTCSQCFDLCYLMDIGLEKNIDSIWEVGRIENVNTVSVSLNPASTDGIQKRVVFKSKKGPRLVTTMPLSVKVKPQRVPTPSRTAENIPDSIMDLKENYSMN</sequence>
<organism evidence="1 2">
    <name type="scientific">Channa argus</name>
    <name type="common">Northern snakehead</name>
    <name type="synonym">Ophicephalus argus</name>
    <dbReference type="NCBI Taxonomy" id="215402"/>
    <lineage>
        <taxon>Eukaryota</taxon>
        <taxon>Metazoa</taxon>
        <taxon>Chordata</taxon>
        <taxon>Craniata</taxon>
        <taxon>Vertebrata</taxon>
        <taxon>Euteleostomi</taxon>
        <taxon>Actinopterygii</taxon>
        <taxon>Neopterygii</taxon>
        <taxon>Teleostei</taxon>
        <taxon>Neoteleostei</taxon>
        <taxon>Acanthomorphata</taxon>
        <taxon>Anabantaria</taxon>
        <taxon>Anabantiformes</taxon>
        <taxon>Channoidei</taxon>
        <taxon>Channidae</taxon>
        <taxon>Channa</taxon>
    </lineage>
</organism>
<gene>
    <name evidence="1" type="ORF">EXN66_Car006283</name>
</gene>
<accession>A0A6G1PJY5</accession>
<reference evidence="1 2" key="1">
    <citation type="submission" date="2019-02" db="EMBL/GenBank/DDBJ databases">
        <title>Opniocepnalus argus genome.</title>
        <authorList>
            <person name="Zhou C."/>
            <person name="Xiao S."/>
        </authorList>
    </citation>
    <scope>NUCLEOTIDE SEQUENCE [LARGE SCALE GENOMIC DNA]</scope>
    <source>
        <strain evidence="1">OARG1902GOOAL</strain>
        <tissue evidence="1">Muscle</tissue>
    </source>
</reference>
<proteinExistence type="predicted"/>
<dbReference type="AlphaFoldDB" id="A0A6G1PJY5"/>
<evidence type="ECO:0000313" key="2">
    <source>
        <dbReference type="Proteomes" id="UP000503349"/>
    </source>
</evidence>
<dbReference type="Proteomes" id="UP000503349">
    <property type="component" value="Chromosome 6"/>
</dbReference>
<dbReference type="EMBL" id="CM015717">
    <property type="protein sequence ID" value="KAF3690610.1"/>
    <property type="molecule type" value="Genomic_DNA"/>
</dbReference>